<keyword evidence="1" id="KW-1133">Transmembrane helix</keyword>
<feature type="signal peptide" evidence="2">
    <location>
        <begin position="1"/>
        <end position="29"/>
    </location>
</feature>
<feature type="transmembrane region" description="Helical" evidence="1">
    <location>
        <begin position="687"/>
        <end position="705"/>
    </location>
</feature>
<dbReference type="RefSeq" id="WP_209663436.1">
    <property type="nucleotide sequence ID" value="NZ_JAGGMS010000001.1"/>
</dbReference>
<protein>
    <recommendedName>
        <fullName evidence="5">Glycoprotein</fullName>
    </recommendedName>
</protein>
<dbReference type="Pfam" id="PF19516">
    <property type="entry name" value="DUF6049"/>
    <property type="match status" value="1"/>
</dbReference>
<keyword evidence="1" id="KW-0812">Transmembrane</keyword>
<accession>A0ABS4PMA6</accession>
<evidence type="ECO:0000256" key="1">
    <source>
        <dbReference type="SAM" id="Phobius"/>
    </source>
</evidence>
<evidence type="ECO:0008006" key="5">
    <source>
        <dbReference type="Google" id="ProtNLM"/>
    </source>
</evidence>
<keyword evidence="2" id="KW-0732">Signal</keyword>
<sequence length="723" mass="75794">MKRLASATLTAFLLVVQAFIGVPANAAQAQPVPEAPSRLRLDIDEMNPRLLVSTSSTLTVSGTVTNTGDRRITGVRVRLQLGERQTTSRQLGEALAEAPPTDASITDYTDVARVVEPGQTVPLQITVPLGGDAKALVSKPGVYPLLVNVNGTPDRGGQARLAAFSMLLPVLGVPGQSAPPRPERPTELSVLWPIADTRPRVVAAPFGGTLVLSDDQLAIDLAPGGRLDNLITAAKNVQSDSRLFDSLCFAIDPDLLETVEKMTGGYLVRTTDGGQAPGRGNETATRWLGALRQLLQGACVLQLPYADADLPALGQVTDGDSTLTKTAVDNTSLYERLLGVKPLPGVLWPNGGLDSATLGTLADARVTTVIAESDQLVSTRPLTAPATIEGTNLRGVAIDPLLTRSMAVTRPADGTAANLTPADDPDVTAQNALAVLAFQTGAQSDTSGAPLLLAPPRRWTAPVDELTLLLRTIGDYAGLGMVSPKPVLEELAAPVKGTAKMDYTAKDAPAELPQPVINSLHETEQDTADFGGSLTEDPTTQVEPEDLVKPVRAGLMRASSTAWRADTAGALAAAGDARSQLDGLRGQITVETPRQQISLASDTSPLPVTLKNSLPVGVTVRVNLSNFTGLRPEQIPDRPLPARGSVPHLIQAEALRTGHFSVDVSLSTPGGTPLGAPARMELNSTQFGLITLIVTIVAGAALLLLSGRRIYRRIRGKDQAQAS</sequence>
<dbReference type="InterPro" id="IPR046112">
    <property type="entry name" value="DUF6049"/>
</dbReference>
<dbReference type="Proteomes" id="UP000741013">
    <property type="component" value="Unassembled WGS sequence"/>
</dbReference>
<evidence type="ECO:0000256" key="2">
    <source>
        <dbReference type="SAM" id="SignalP"/>
    </source>
</evidence>
<dbReference type="EMBL" id="JAGGMS010000001">
    <property type="protein sequence ID" value="MBP2179756.1"/>
    <property type="molecule type" value="Genomic_DNA"/>
</dbReference>
<keyword evidence="4" id="KW-1185">Reference proteome</keyword>
<feature type="chain" id="PRO_5045285871" description="Glycoprotein" evidence="2">
    <location>
        <begin position="30"/>
        <end position="723"/>
    </location>
</feature>
<comment type="caution">
    <text evidence="3">The sequence shown here is derived from an EMBL/GenBank/DDBJ whole genome shotgun (WGS) entry which is preliminary data.</text>
</comment>
<name>A0ABS4PMA6_9PSEU</name>
<gene>
    <name evidence="3" type="ORF">JOM49_001282</name>
</gene>
<keyword evidence="1" id="KW-0472">Membrane</keyword>
<evidence type="ECO:0000313" key="4">
    <source>
        <dbReference type="Proteomes" id="UP000741013"/>
    </source>
</evidence>
<evidence type="ECO:0000313" key="3">
    <source>
        <dbReference type="EMBL" id="MBP2179756.1"/>
    </source>
</evidence>
<reference evidence="3 4" key="1">
    <citation type="submission" date="2021-03" db="EMBL/GenBank/DDBJ databases">
        <title>Sequencing the genomes of 1000 actinobacteria strains.</title>
        <authorList>
            <person name="Klenk H.-P."/>
        </authorList>
    </citation>
    <scope>NUCLEOTIDE SEQUENCE [LARGE SCALE GENOMIC DNA]</scope>
    <source>
        <strain evidence="3 4">DSM 45510</strain>
    </source>
</reference>
<proteinExistence type="predicted"/>
<organism evidence="3 4">
    <name type="scientific">Amycolatopsis magusensis</name>
    <dbReference type="NCBI Taxonomy" id="882444"/>
    <lineage>
        <taxon>Bacteria</taxon>
        <taxon>Bacillati</taxon>
        <taxon>Actinomycetota</taxon>
        <taxon>Actinomycetes</taxon>
        <taxon>Pseudonocardiales</taxon>
        <taxon>Pseudonocardiaceae</taxon>
        <taxon>Amycolatopsis</taxon>
    </lineage>
</organism>